<name>A0A285VID3_9MICO</name>
<dbReference type="EMBL" id="OBQK01000002">
    <property type="protein sequence ID" value="SOC53874.1"/>
    <property type="molecule type" value="Genomic_DNA"/>
</dbReference>
<feature type="transmembrane region" description="Helical" evidence="2">
    <location>
        <begin position="45"/>
        <end position="66"/>
    </location>
</feature>
<sequence length="162" mass="17614">MTTPPPPHEPLRTGPPAPRADQEPWTAEEDDDGWRASRPEGHRRLWWWVGGLGVTVMVALAVWFGVAATAGRVHWVFTGHEVVSATRVDVRFDLRRDPARAVVCELEAQDGSHTVVGRTEVEVGPTASSPSRHIGSVQTATEAVTGYVDSCRYADEAPPAGR</sequence>
<gene>
    <name evidence="3" type="ORF">SAMN05421879_102232</name>
</gene>
<evidence type="ECO:0000313" key="4">
    <source>
        <dbReference type="Proteomes" id="UP000219688"/>
    </source>
</evidence>
<keyword evidence="2" id="KW-0812">Transmembrane</keyword>
<keyword evidence="2" id="KW-1133">Transmembrane helix</keyword>
<dbReference type="InterPro" id="IPR025443">
    <property type="entry name" value="DUF4307"/>
</dbReference>
<dbReference type="RefSeq" id="WP_170955397.1">
    <property type="nucleotide sequence ID" value="NZ_OBQK01000002.1"/>
</dbReference>
<feature type="compositionally biased region" description="Pro residues" evidence="1">
    <location>
        <begin position="1"/>
        <end position="18"/>
    </location>
</feature>
<keyword evidence="4" id="KW-1185">Reference proteome</keyword>
<evidence type="ECO:0000256" key="1">
    <source>
        <dbReference type="SAM" id="MobiDB-lite"/>
    </source>
</evidence>
<dbReference type="AlphaFoldDB" id="A0A285VID3"/>
<dbReference type="Pfam" id="PF14155">
    <property type="entry name" value="DUF4307"/>
    <property type="match status" value="1"/>
</dbReference>
<reference evidence="4" key="1">
    <citation type="submission" date="2017-08" db="EMBL/GenBank/DDBJ databases">
        <authorList>
            <person name="Varghese N."/>
            <person name="Submissions S."/>
        </authorList>
    </citation>
    <scope>NUCLEOTIDE SEQUENCE [LARGE SCALE GENOMIC DNA]</scope>
    <source>
        <strain evidence="4">USBA17B2</strain>
    </source>
</reference>
<evidence type="ECO:0000256" key="2">
    <source>
        <dbReference type="SAM" id="Phobius"/>
    </source>
</evidence>
<feature type="region of interest" description="Disordered" evidence="1">
    <location>
        <begin position="1"/>
        <end position="36"/>
    </location>
</feature>
<dbReference type="Proteomes" id="UP000219688">
    <property type="component" value="Unassembled WGS sequence"/>
</dbReference>
<evidence type="ECO:0000313" key="3">
    <source>
        <dbReference type="EMBL" id="SOC53874.1"/>
    </source>
</evidence>
<evidence type="ECO:0008006" key="5">
    <source>
        <dbReference type="Google" id="ProtNLM"/>
    </source>
</evidence>
<proteinExistence type="predicted"/>
<organism evidence="3 4">
    <name type="scientific">Ornithinimicrobium cerasi</name>
    <dbReference type="NCBI Taxonomy" id="2248773"/>
    <lineage>
        <taxon>Bacteria</taxon>
        <taxon>Bacillati</taxon>
        <taxon>Actinomycetota</taxon>
        <taxon>Actinomycetes</taxon>
        <taxon>Micrococcales</taxon>
        <taxon>Ornithinimicrobiaceae</taxon>
        <taxon>Ornithinimicrobium</taxon>
    </lineage>
</organism>
<keyword evidence="2" id="KW-0472">Membrane</keyword>
<protein>
    <recommendedName>
        <fullName evidence="5">DUF4307 domain-containing protein</fullName>
    </recommendedName>
</protein>
<accession>A0A285VID3</accession>